<dbReference type="Gene3D" id="3.40.50.300">
    <property type="entry name" value="P-loop containing nucleotide triphosphate hydrolases"/>
    <property type="match status" value="1"/>
</dbReference>
<gene>
    <name evidence="6" type="ORF">NOO_LOCUS13234</name>
</gene>
<protein>
    <submittedName>
        <fullName evidence="8">ABC transporter domain-containing protein</fullName>
    </submittedName>
</protein>
<organism evidence="8">
    <name type="scientific">Onchocerca ochengi</name>
    <name type="common">Filarial nematode worm</name>
    <dbReference type="NCBI Taxonomy" id="42157"/>
    <lineage>
        <taxon>Eukaryota</taxon>
        <taxon>Metazoa</taxon>
        <taxon>Ecdysozoa</taxon>
        <taxon>Nematoda</taxon>
        <taxon>Chromadorea</taxon>
        <taxon>Rhabditida</taxon>
        <taxon>Spirurina</taxon>
        <taxon>Spiruromorpha</taxon>
        <taxon>Filarioidea</taxon>
        <taxon>Onchocercidae</taxon>
        <taxon>Onchocerca</taxon>
    </lineage>
</organism>
<reference evidence="6 7" key="2">
    <citation type="submission" date="2018-08" db="EMBL/GenBank/DDBJ databases">
        <authorList>
            <person name="Laetsch R D."/>
            <person name="Stevens L."/>
            <person name="Kumar S."/>
            <person name="Blaxter L. M."/>
        </authorList>
    </citation>
    <scope>NUCLEOTIDE SEQUENCE [LARGE SCALE GENOMIC DNA]</scope>
</reference>
<evidence type="ECO:0000256" key="5">
    <source>
        <dbReference type="ARBA" id="ARBA00023136"/>
    </source>
</evidence>
<dbReference type="PANTHER" id="PTHR48041:SF139">
    <property type="entry name" value="PROTEIN SCARLET"/>
    <property type="match status" value="1"/>
</dbReference>
<evidence type="ECO:0000313" key="7">
    <source>
        <dbReference type="Proteomes" id="UP000271087"/>
    </source>
</evidence>
<dbReference type="GO" id="GO:0042626">
    <property type="term" value="F:ATPase-coupled transmembrane transporter activity"/>
    <property type="evidence" value="ECO:0007669"/>
    <property type="project" value="TreeGrafter"/>
</dbReference>
<dbReference type="SUPFAM" id="SSF52540">
    <property type="entry name" value="P-loop containing nucleoside triphosphate hydrolases"/>
    <property type="match status" value="1"/>
</dbReference>
<keyword evidence="3" id="KW-0812">Transmembrane</keyword>
<name>A0A182EYH7_ONCOC</name>
<dbReference type="InterPro" id="IPR050352">
    <property type="entry name" value="ABCG_transporters"/>
</dbReference>
<keyword evidence="4" id="KW-1133">Transmembrane helix</keyword>
<dbReference type="STRING" id="42157.A0A182EYH7"/>
<dbReference type="InterPro" id="IPR027417">
    <property type="entry name" value="P-loop_NTPase"/>
</dbReference>
<dbReference type="OrthoDB" id="66620at2759"/>
<accession>A0A182EYH7</accession>
<dbReference type="WBParaSite" id="nOo.2.0.1.t13234-RA">
    <property type="protein sequence ID" value="nOo.2.0.1.t13234-RA"/>
    <property type="gene ID" value="nOo.2.0.1.g13234"/>
</dbReference>
<evidence type="ECO:0000256" key="2">
    <source>
        <dbReference type="ARBA" id="ARBA00022448"/>
    </source>
</evidence>
<evidence type="ECO:0000256" key="4">
    <source>
        <dbReference type="ARBA" id="ARBA00022989"/>
    </source>
</evidence>
<evidence type="ECO:0000313" key="6">
    <source>
        <dbReference type="EMBL" id="VDN00667.1"/>
    </source>
</evidence>
<dbReference type="EMBL" id="UYRW01014168">
    <property type="protein sequence ID" value="VDN00667.1"/>
    <property type="molecule type" value="Genomic_DNA"/>
</dbReference>
<dbReference type="PANTHER" id="PTHR48041">
    <property type="entry name" value="ABC TRANSPORTER G FAMILY MEMBER 28"/>
    <property type="match status" value="1"/>
</dbReference>
<keyword evidence="5" id="KW-0472">Membrane</keyword>
<keyword evidence="7" id="KW-1185">Reference proteome</keyword>
<evidence type="ECO:0000256" key="1">
    <source>
        <dbReference type="ARBA" id="ARBA00004141"/>
    </source>
</evidence>
<keyword evidence="2" id="KW-0813">Transport</keyword>
<dbReference type="Proteomes" id="UP000271087">
    <property type="component" value="Unassembled WGS sequence"/>
</dbReference>
<sequence>VIADLELEHCVSSRIGSVSGTGKGITSGEAKRLAFATEILTNPSLLFADEPTTGIDSFMAYNIVK</sequence>
<proteinExistence type="predicted"/>
<evidence type="ECO:0000256" key="3">
    <source>
        <dbReference type="ARBA" id="ARBA00022692"/>
    </source>
</evidence>
<dbReference type="AlphaFoldDB" id="A0A182EYH7"/>
<reference evidence="8" key="1">
    <citation type="submission" date="2016-06" db="UniProtKB">
        <authorList>
            <consortium name="WormBaseParasite"/>
        </authorList>
    </citation>
    <scope>IDENTIFICATION</scope>
</reference>
<comment type="subcellular location">
    <subcellularLocation>
        <location evidence="1">Membrane</location>
        <topology evidence="1">Multi-pass membrane protein</topology>
    </subcellularLocation>
</comment>
<evidence type="ECO:0000313" key="8">
    <source>
        <dbReference type="WBParaSite" id="nOo.2.0.1.t13234-RA"/>
    </source>
</evidence>
<dbReference type="GO" id="GO:0005886">
    <property type="term" value="C:plasma membrane"/>
    <property type="evidence" value="ECO:0007669"/>
    <property type="project" value="TreeGrafter"/>
</dbReference>